<dbReference type="Proteomes" id="UP001500604">
    <property type="component" value="Unassembled WGS sequence"/>
</dbReference>
<organism evidence="1 2">
    <name type="scientific">Kistimonas scapharcae</name>
    <dbReference type="NCBI Taxonomy" id="1036133"/>
    <lineage>
        <taxon>Bacteria</taxon>
        <taxon>Pseudomonadati</taxon>
        <taxon>Pseudomonadota</taxon>
        <taxon>Gammaproteobacteria</taxon>
        <taxon>Oceanospirillales</taxon>
        <taxon>Endozoicomonadaceae</taxon>
        <taxon>Kistimonas</taxon>
    </lineage>
</organism>
<evidence type="ECO:0000313" key="2">
    <source>
        <dbReference type="Proteomes" id="UP001500604"/>
    </source>
</evidence>
<protein>
    <submittedName>
        <fullName evidence="1">Uncharacterized protein</fullName>
    </submittedName>
</protein>
<proteinExistence type="predicted"/>
<evidence type="ECO:0000313" key="1">
    <source>
        <dbReference type="EMBL" id="GAA4649787.1"/>
    </source>
</evidence>
<dbReference type="EMBL" id="BAABFL010000307">
    <property type="protein sequence ID" value="GAA4649787.1"/>
    <property type="molecule type" value="Genomic_DNA"/>
</dbReference>
<gene>
    <name evidence="1" type="ORF">GCM10023116_20680</name>
</gene>
<reference evidence="2" key="1">
    <citation type="journal article" date="2019" name="Int. J. Syst. Evol. Microbiol.">
        <title>The Global Catalogue of Microorganisms (GCM) 10K type strain sequencing project: providing services to taxonomists for standard genome sequencing and annotation.</title>
        <authorList>
            <consortium name="The Broad Institute Genomics Platform"/>
            <consortium name="The Broad Institute Genome Sequencing Center for Infectious Disease"/>
            <person name="Wu L."/>
            <person name="Ma J."/>
        </authorList>
    </citation>
    <scope>NUCLEOTIDE SEQUENCE [LARGE SCALE GENOMIC DNA]</scope>
    <source>
        <strain evidence="2">JCM 17805</strain>
    </source>
</reference>
<accession>A0ABP8V4G4</accession>
<comment type="caution">
    <text evidence="1">The sequence shown here is derived from an EMBL/GenBank/DDBJ whole genome shotgun (WGS) entry which is preliminary data.</text>
</comment>
<name>A0ABP8V4G4_9GAMM</name>
<dbReference type="RefSeq" id="WP_345195785.1">
    <property type="nucleotide sequence ID" value="NZ_BAABFL010000307.1"/>
</dbReference>
<keyword evidence="2" id="KW-1185">Reference proteome</keyword>
<sequence length="748" mass="84735">MSLHREKDNHKNSVRLQWDSVLLGDYQLRSVAAQVSYSAPGELCIETFECDIHRSLASGNASVVRVSAANIRLVTCDNTVHPQEHVRILDIGHLRIMPLAALSGAHDSRPWHVTDCRLEIITHHYGTTVFSEVLLSPDTLKQKQHGVSCGVRHLQALLEKVLQLPVNSRNRDYESHLNAVKRQLTLIVDHAGEPHAREHKIARQMTDNLIKEIRLLEQQGQIALAASLLRRMPLSALRLLLPASEVRQSDERQLVEWLLMLHRTLPEKAIALLMSQVNVSTLNWHTTMDLPLIKLLSKHYTSPHGIDVTERKQRAQDIGGLLLGLSNQLLIDAYAHTQQSAIPVNGKTDSNGGLADLFSLLQAVYPQVNVQRPDIKDVRQMIYYFEHHEMSDAMLSVIPHYERLYRLTGLPEALAMLAAINRVGGYHTQRLEAVVLNVSEDTDLALLARCRHALSKADLDKAFDLLIQLSDAMHSTMIAGYFSAIKGQLPLKMRVLEAFSRQHSKKEQQRLLRLLPEDVLLSMVDRHWFNTELTCIDRLLARSAKVTVTKRVLIAAVLPIERLSEQVAVLRRQQTSNDQTNKLLAEQIHSAEKRLERMLDMASEFDPEIVARLCDQDETVLNVSIETRTRNGDVRAARQLTQRVLTQLLAKGYRIAADSRATGAFKAYLDGLKQLYIRYRFWSYDLFARLLHGRGAVSGQCLPKTLYSLHELPRREAGLFELLQLAAKYCDQGMMLLNMVELLSLESK</sequence>